<evidence type="ECO:0000256" key="2">
    <source>
        <dbReference type="ARBA" id="ARBA00022448"/>
    </source>
</evidence>
<keyword evidence="3 6" id="KW-0812">Transmembrane</keyword>
<gene>
    <name evidence="7" type="ORF">FRX48_09786</name>
</gene>
<organism evidence="7 8">
    <name type="scientific">Lasallia pustulata</name>
    <dbReference type="NCBI Taxonomy" id="136370"/>
    <lineage>
        <taxon>Eukaryota</taxon>
        <taxon>Fungi</taxon>
        <taxon>Dikarya</taxon>
        <taxon>Ascomycota</taxon>
        <taxon>Pezizomycotina</taxon>
        <taxon>Lecanoromycetes</taxon>
        <taxon>OSLEUM clade</taxon>
        <taxon>Umbilicariomycetidae</taxon>
        <taxon>Umbilicariales</taxon>
        <taxon>Umbilicariaceae</taxon>
        <taxon>Lasallia</taxon>
    </lineage>
</organism>
<accession>A0A5M8PB33</accession>
<dbReference type="GO" id="GO:0022857">
    <property type="term" value="F:transmembrane transporter activity"/>
    <property type="evidence" value="ECO:0007669"/>
    <property type="project" value="TreeGrafter"/>
</dbReference>
<feature type="transmembrane region" description="Helical" evidence="6">
    <location>
        <begin position="39"/>
        <end position="59"/>
    </location>
</feature>
<feature type="transmembrane region" description="Helical" evidence="6">
    <location>
        <begin position="71"/>
        <end position="89"/>
    </location>
</feature>
<evidence type="ECO:0000313" key="7">
    <source>
        <dbReference type="EMBL" id="KAA6406435.1"/>
    </source>
</evidence>
<feature type="transmembrane region" description="Helical" evidence="6">
    <location>
        <begin position="133"/>
        <end position="153"/>
    </location>
</feature>
<feature type="transmembrane region" description="Helical" evidence="6">
    <location>
        <begin position="101"/>
        <end position="121"/>
    </location>
</feature>
<dbReference type="InterPro" id="IPR036259">
    <property type="entry name" value="MFS_trans_sf"/>
</dbReference>
<dbReference type="AlphaFoldDB" id="A0A5M8PB33"/>
<keyword evidence="4 6" id="KW-1133">Transmembrane helix</keyword>
<dbReference type="PANTHER" id="PTHR23501:SF177">
    <property type="entry name" value="MAJOR FACILITATOR SUPERFAMILY (MFS) PROFILE DOMAIN-CONTAINING PROTEIN-RELATED"/>
    <property type="match status" value="1"/>
</dbReference>
<dbReference type="PANTHER" id="PTHR23501">
    <property type="entry name" value="MAJOR FACILITATOR SUPERFAMILY"/>
    <property type="match status" value="1"/>
</dbReference>
<comment type="caution">
    <text evidence="7">The sequence shown here is derived from an EMBL/GenBank/DDBJ whole genome shotgun (WGS) entry which is preliminary data.</text>
</comment>
<keyword evidence="5 6" id="KW-0472">Membrane</keyword>
<proteinExistence type="predicted"/>
<dbReference type="GO" id="GO:0005886">
    <property type="term" value="C:plasma membrane"/>
    <property type="evidence" value="ECO:0007669"/>
    <property type="project" value="TreeGrafter"/>
</dbReference>
<sequence length="244" mass="26046">MTWVNVLWCFISCSALYQVLFYLPIYFQSIHGQSAIISGVNSIPFLAFFAVGAVASGTVIQNTRFLQPYELISALMITAGMALLYTLDINSSKARYVEAEVLLGFGVGFGNQIPMTAVQGLSKLEDVASTTGIMFMALSGSAVDFIVVAQSIFANRILQTLKATAPHLNPGLVLSTGASDLHHVFSGDDLAAVLNAYMTGIKDVFACSLACAAFAVLLALIIPLKKLPNHDSKKTEAEEKVATV</sequence>
<evidence type="ECO:0000256" key="6">
    <source>
        <dbReference type="SAM" id="Phobius"/>
    </source>
</evidence>
<dbReference type="Proteomes" id="UP000324767">
    <property type="component" value="Unassembled WGS sequence"/>
</dbReference>
<dbReference type="OrthoDB" id="10021397at2759"/>
<evidence type="ECO:0000256" key="3">
    <source>
        <dbReference type="ARBA" id="ARBA00022692"/>
    </source>
</evidence>
<feature type="transmembrane region" description="Helical" evidence="6">
    <location>
        <begin position="6"/>
        <end position="27"/>
    </location>
</feature>
<evidence type="ECO:0000256" key="4">
    <source>
        <dbReference type="ARBA" id="ARBA00022989"/>
    </source>
</evidence>
<evidence type="ECO:0000256" key="5">
    <source>
        <dbReference type="ARBA" id="ARBA00023136"/>
    </source>
</evidence>
<name>A0A5M8PB33_9LECA</name>
<dbReference type="EMBL" id="VXIT01000028">
    <property type="protein sequence ID" value="KAA6406435.1"/>
    <property type="molecule type" value="Genomic_DNA"/>
</dbReference>
<reference evidence="7 8" key="1">
    <citation type="submission" date="2019-09" db="EMBL/GenBank/DDBJ databases">
        <title>The hologenome of the rock-dwelling lichen Lasallia pustulata.</title>
        <authorList>
            <person name="Greshake Tzovaras B."/>
            <person name="Segers F."/>
            <person name="Bicker A."/>
            <person name="Dal Grande F."/>
            <person name="Otte J."/>
            <person name="Hankeln T."/>
            <person name="Schmitt I."/>
            <person name="Ebersberger I."/>
        </authorList>
    </citation>
    <scope>NUCLEOTIDE SEQUENCE [LARGE SCALE GENOMIC DNA]</scope>
    <source>
        <strain evidence="7">A1-1</strain>
    </source>
</reference>
<feature type="transmembrane region" description="Helical" evidence="6">
    <location>
        <begin position="204"/>
        <end position="224"/>
    </location>
</feature>
<evidence type="ECO:0000313" key="8">
    <source>
        <dbReference type="Proteomes" id="UP000324767"/>
    </source>
</evidence>
<keyword evidence="2" id="KW-0813">Transport</keyword>
<evidence type="ECO:0000256" key="1">
    <source>
        <dbReference type="ARBA" id="ARBA00004141"/>
    </source>
</evidence>
<protein>
    <submittedName>
        <fullName evidence="7">Major facilitator superfamily general substrate transporter</fullName>
    </submittedName>
</protein>
<dbReference type="SUPFAM" id="SSF103473">
    <property type="entry name" value="MFS general substrate transporter"/>
    <property type="match status" value="1"/>
</dbReference>
<comment type="subcellular location">
    <subcellularLocation>
        <location evidence="1">Membrane</location>
        <topology evidence="1">Multi-pass membrane protein</topology>
    </subcellularLocation>
</comment>